<dbReference type="AlphaFoldDB" id="A0A381TSL5"/>
<dbReference type="GO" id="GO:0002161">
    <property type="term" value="F:aminoacyl-tRNA deacylase activity"/>
    <property type="evidence" value="ECO:0007669"/>
    <property type="project" value="InterPro"/>
</dbReference>
<dbReference type="PANTHER" id="PTHR30411">
    <property type="entry name" value="CYTOPLASMIC PROTEIN"/>
    <property type="match status" value="1"/>
</dbReference>
<dbReference type="EMBL" id="UINC01005093">
    <property type="protein sequence ID" value="SVA19020.1"/>
    <property type="molecule type" value="Genomic_DNA"/>
</dbReference>
<feature type="domain" description="YbaK/aminoacyl-tRNA synthetase-associated" evidence="1">
    <location>
        <begin position="33"/>
        <end position="150"/>
    </location>
</feature>
<dbReference type="CDD" id="cd04333">
    <property type="entry name" value="ProX_deacylase"/>
    <property type="match status" value="1"/>
</dbReference>
<sequence length="160" mass="17658">VSELLNKESVKRVQEFIKKFDPNLKILVLDTTARTAKDAANSLKCELGAIVKSLVFRAESDFLICLVAGDKRCSLNKLKKILDKKDVSMANADEVKVNTGFSIGGVAPVGHLKKLNILIDKSLSRFQYIYGAAGHPDCVFKITYSELIKLTNGSEKEIIK</sequence>
<dbReference type="Gene3D" id="3.90.960.10">
    <property type="entry name" value="YbaK/aminoacyl-tRNA synthetase-associated domain"/>
    <property type="match status" value="1"/>
</dbReference>
<organism evidence="2">
    <name type="scientific">marine metagenome</name>
    <dbReference type="NCBI Taxonomy" id="408172"/>
    <lineage>
        <taxon>unclassified sequences</taxon>
        <taxon>metagenomes</taxon>
        <taxon>ecological metagenomes</taxon>
    </lineage>
</organism>
<reference evidence="2" key="1">
    <citation type="submission" date="2018-05" db="EMBL/GenBank/DDBJ databases">
        <authorList>
            <person name="Lanie J.A."/>
            <person name="Ng W.-L."/>
            <person name="Kazmierczak K.M."/>
            <person name="Andrzejewski T.M."/>
            <person name="Davidsen T.M."/>
            <person name="Wayne K.J."/>
            <person name="Tettelin H."/>
            <person name="Glass J.I."/>
            <person name="Rusch D."/>
            <person name="Podicherti R."/>
            <person name="Tsui H.-C.T."/>
            <person name="Winkler M.E."/>
        </authorList>
    </citation>
    <scope>NUCLEOTIDE SEQUENCE</scope>
</reference>
<feature type="non-terminal residue" evidence="2">
    <location>
        <position position="1"/>
    </location>
</feature>
<name>A0A381TSL5_9ZZZZ</name>
<accession>A0A381TSL5</accession>
<dbReference type="SUPFAM" id="SSF55826">
    <property type="entry name" value="YbaK/ProRS associated domain"/>
    <property type="match status" value="1"/>
</dbReference>
<dbReference type="InterPro" id="IPR036754">
    <property type="entry name" value="YbaK/aa-tRNA-synt-asso_dom_sf"/>
</dbReference>
<gene>
    <name evidence="2" type="ORF">METZ01_LOCUS71874</name>
</gene>
<evidence type="ECO:0000313" key="2">
    <source>
        <dbReference type="EMBL" id="SVA19020.1"/>
    </source>
</evidence>
<dbReference type="PANTHER" id="PTHR30411:SF1">
    <property type="entry name" value="CYTOPLASMIC PROTEIN"/>
    <property type="match status" value="1"/>
</dbReference>
<dbReference type="Pfam" id="PF04073">
    <property type="entry name" value="tRNA_edit"/>
    <property type="match status" value="1"/>
</dbReference>
<dbReference type="InterPro" id="IPR007214">
    <property type="entry name" value="YbaK/aa-tRNA-synth-assoc-dom"/>
</dbReference>
<evidence type="ECO:0000259" key="1">
    <source>
        <dbReference type="Pfam" id="PF04073"/>
    </source>
</evidence>
<protein>
    <recommendedName>
        <fullName evidence="1">YbaK/aminoacyl-tRNA synthetase-associated domain-containing protein</fullName>
    </recommendedName>
</protein>
<proteinExistence type="predicted"/>